<dbReference type="HOGENOM" id="CLU_009834_3_2_7"/>
<dbReference type="Proteomes" id="UP000000739">
    <property type="component" value="Chromosome"/>
</dbReference>
<dbReference type="InterPro" id="IPR029045">
    <property type="entry name" value="ClpP/crotonase-like_dom_sf"/>
</dbReference>
<dbReference type="GO" id="GO:0006635">
    <property type="term" value="P:fatty acid beta-oxidation"/>
    <property type="evidence" value="ECO:0007669"/>
    <property type="project" value="TreeGrafter"/>
</dbReference>
<protein>
    <submittedName>
        <fullName evidence="1">Enoyl-CoA hydratase/isomerase</fullName>
    </submittedName>
</protein>
<dbReference type="PANTHER" id="PTHR11941">
    <property type="entry name" value="ENOYL-COA HYDRATASE-RELATED"/>
    <property type="match status" value="1"/>
</dbReference>
<dbReference type="GO" id="GO:0004165">
    <property type="term" value="F:delta(3)-delta(2)-enoyl-CoA isomerase activity"/>
    <property type="evidence" value="ECO:0007669"/>
    <property type="project" value="TreeGrafter"/>
</dbReference>
<dbReference type="eggNOG" id="COG1024">
    <property type="taxonomic scope" value="Bacteria"/>
</dbReference>
<dbReference type="CDD" id="cd06558">
    <property type="entry name" value="crotonase-like"/>
    <property type="match status" value="1"/>
</dbReference>
<sequence length="237" mass="26942">MALVEYELKEHVAVLTMNNGENRFNPTYLGEFLDVLDEIENKTEAATLVVTSANEKIWCNGLDLDWLMPVVQAKDVDTSKKFFYQLNDLFRRLLVYPLTTIAAINGHAFAGGAILTGAFDFRYMRTDRGFFCIPEVDISIPFLPGMMALLRNVMSNDVMHFMGLTGSRMTAQQCLDAKMVAGAYHIDEMMDKVMEFALTQNKRRQVVTAIKEEMHRDILYAINELDPPIIETGRLQV</sequence>
<name>B8FLV8_DESAL</name>
<dbReference type="Gene3D" id="3.90.226.10">
    <property type="entry name" value="2-enoyl-CoA Hydratase, Chain A, domain 1"/>
    <property type="match status" value="1"/>
</dbReference>
<evidence type="ECO:0000313" key="1">
    <source>
        <dbReference type="EMBL" id="ACL05462.1"/>
    </source>
</evidence>
<dbReference type="KEGG" id="dal:Dalk_3775"/>
<dbReference type="AlphaFoldDB" id="B8FLV8"/>
<accession>B8FLV8</accession>
<reference evidence="1 2" key="1">
    <citation type="journal article" date="2012" name="Environ. Microbiol.">
        <title>The genome sequence of Desulfatibacillum alkenivorans AK-01: a blueprint for anaerobic alkane oxidation.</title>
        <authorList>
            <person name="Callaghan A.V."/>
            <person name="Morris B.E."/>
            <person name="Pereira I.A."/>
            <person name="McInerney M.J."/>
            <person name="Austin R.N."/>
            <person name="Groves J.T."/>
            <person name="Kukor J.J."/>
            <person name="Suflita J.M."/>
            <person name="Young L.Y."/>
            <person name="Zylstra G.J."/>
            <person name="Wawrik B."/>
        </authorList>
    </citation>
    <scope>NUCLEOTIDE SEQUENCE [LARGE SCALE GENOMIC DNA]</scope>
    <source>
        <strain evidence="1 2">AK-01</strain>
    </source>
</reference>
<dbReference type="SUPFAM" id="SSF52096">
    <property type="entry name" value="ClpP/crotonase"/>
    <property type="match status" value="1"/>
</dbReference>
<dbReference type="PANTHER" id="PTHR11941:SF75">
    <property type="entry name" value="ENOYL-COA HYDRATASE_ISOMERASE FAMILY PROTEIN"/>
    <property type="match status" value="1"/>
</dbReference>
<dbReference type="Pfam" id="PF00378">
    <property type="entry name" value="ECH_1"/>
    <property type="match status" value="1"/>
</dbReference>
<evidence type="ECO:0000313" key="2">
    <source>
        <dbReference type="Proteomes" id="UP000000739"/>
    </source>
</evidence>
<dbReference type="EMBL" id="CP001322">
    <property type="protein sequence ID" value="ACL05462.1"/>
    <property type="molecule type" value="Genomic_DNA"/>
</dbReference>
<dbReference type="InterPro" id="IPR001753">
    <property type="entry name" value="Enoyl-CoA_hydra/iso"/>
</dbReference>
<proteinExistence type="predicted"/>
<keyword evidence="2" id="KW-1185">Reference proteome</keyword>
<gene>
    <name evidence="1" type="ordered locus">Dalk_3775</name>
</gene>
<organism evidence="1 2">
    <name type="scientific">Desulfatibacillum aliphaticivorans</name>
    <dbReference type="NCBI Taxonomy" id="218208"/>
    <lineage>
        <taxon>Bacteria</taxon>
        <taxon>Pseudomonadati</taxon>
        <taxon>Thermodesulfobacteriota</taxon>
        <taxon>Desulfobacteria</taxon>
        <taxon>Desulfobacterales</taxon>
        <taxon>Desulfatibacillaceae</taxon>
        <taxon>Desulfatibacillum</taxon>
    </lineage>
</organism>
<dbReference type="RefSeq" id="WP_015948513.1">
    <property type="nucleotide sequence ID" value="NC_011768.1"/>
</dbReference>